<comment type="caution">
    <text evidence="1">The sequence shown here is derived from an EMBL/GenBank/DDBJ whole genome shotgun (WGS) entry which is preliminary data.</text>
</comment>
<accession>A0A822YE42</accession>
<dbReference type="EMBL" id="DUZY01000003">
    <property type="protein sequence ID" value="DAD32444.1"/>
    <property type="molecule type" value="Genomic_DNA"/>
</dbReference>
<reference evidence="1 2" key="1">
    <citation type="journal article" date="2020" name="Mol. Biol. Evol.">
        <title>Distinct Expression and Methylation Patterns for Genes with Different Fates following a Single Whole-Genome Duplication in Flowering Plants.</title>
        <authorList>
            <person name="Shi T."/>
            <person name="Rahmani R.S."/>
            <person name="Gugger P.F."/>
            <person name="Wang M."/>
            <person name="Li H."/>
            <person name="Zhang Y."/>
            <person name="Li Z."/>
            <person name="Wang Q."/>
            <person name="Van de Peer Y."/>
            <person name="Marchal K."/>
            <person name="Chen J."/>
        </authorList>
    </citation>
    <scope>NUCLEOTIDE SEQUENCE [LARGE SCALE GENOMIC DNA]</scope>
    <source>
        <tissue evidence="1">Leaf</tissue>
    </source>
</reference>
<evidence type="ECO:0000313" key="2">
    <source>
        <dbReference type="Proteomes" id="UP000607653"/>
    </source>
</evidence>
<sequence length="82" mass="9416">MLSSKVVALECTLNGQSAPHRYTDLAKQFIAHTLHMKKLYTNSVCIKAKFPHQIVYINLNPRKDALPHKIMLQTTNQWKKLG</sequence>
<keyword evidence="2" id="KW-1185">Reference proteome</keyword>
<dbReference type="Proteomes" id="UP000607653">
    <property type="component" value="Unassembled WGS sequence"/>
</dbReference>
<name>A0A822YE42_NELNU</name>
<evidence type="ECO:0000313" key="1">
    <source>
        <dbReference type="EMBL" id="DAD32444.1"/>
    </source>
</evidence>
<proteinExistence type="predicted"/>
<gene>
    <name evidence="1" type="ORF">HUJ06_011295</name>
</gene>
<protein>
    <submittedName>
        <fullName evidence="1">Uncharacterized protein</fullName>
    </submittedName>
</protein>
<dbReference type="AlphaFoldDB" id="A0A822YE42"/>
<organism evidence="1 2">
    <name type="scientific">Nelumbo nucifera</name>
    <name type="common">Sacred lotus</name>
    <dbReference type="NCBI Taxonomy" id="4432"/>
    <lineage>
        <taxon>Eukaryota</taxon>
        <taxon>Viridiplantae</taxon>
        <taxon>Streptophyta</taxon>
        <taxon>Embryophyta</taxon>
        <taxon>Tracheophyta</taxon>
        <taxon>Spermatophyta</taxon>
        <taxon>Magnoliopsida</taxon>
        <taxon>Proteales</taxon>
        <taxon>Nelumbonaceae</taxon>
        <taxon>Nelumbo</taxon>
    </lineage>
</organism>